<feature type="domain" description="NACHT" evidence="1">
    <location>
        <begin position="115"/>
        <end position="236"/>
    </location>
</feature>
<evidence type="ECO:0000313" key="3">
    <source>
        <dbReference type="Proteomes" id="UP000196086"/>
    </source>
</evidence>
<name>A0A1Z5YUD5_9PROT</name>
<dbReference type="PANTHER" id="PTHR46312">
    <property type="entry name" value="NACHT DOMAIN-CONTAINING PROTEIN"/>
    <property type="match status" value="1"/>
</dbReference>
<proteinExistence type="predicted"/>
<dbReference type="AlphaFoldDB" id="A0A1Z5YUD5"/>
<dbReference type="RefSeq" id="WP_165760015.1">
    <property type="nucleotide sequence ID" value="NZ_JOMQ01000033.1"/>
</dbReference>
<organism evidence="2 3">
    <name type="scientific">Acetobacter cibinongensis</name>
    <dbReference type="NCBI Taxonomy" id="146475"/>
    <lineage>
        <taxon>Bacteria</taxon>
        <taxon>Pseudomonadati</taxon>
        <taxon>Pseudomonadota</taxon>
        <taxon>Alphaproteobacteria</taxon>
        <taxon>Acetobacterales</taxon>
        <taxon>Acetobacteraceae</taxon>
        <taxon>Acetobacter</taxon>
    </lineage>
</organism>
<gene>
    <name evidence="2" type="ORF">HK14_06800</name>
</gene>
<dbReference type="Proteomes" id="UP000196086">
    <property type="component" value="Unassembled WGS sequence"/>
</dbReference>
<dbReference type="Pfam" id="PF05729">
    <property type="entry name" value="NACHT"/>
    <property type="match status" value="1"/>
</dbReference>
<dbReference type="PROSITE" id="PS50837">
    <property type="entry name" value="NACHT"/>
    <property type="match status" value="1"/>
</dbReference>
<sequence>MDLFTSAAAAGLTKVFFDALKEEEKKAISYLLERMLKPIKNGNDKLSLIFGTDSETYLWSMYEKCSRVKTILNRNSPVKISDCFVSPDFCFKNEKGILSEISLNSFLEELIGGQSKNIITGLAGSGKSILLKYIFNQIVLRGYSGFPIFFEFRNLYKNPNETENILFKAICESIKNKVPNFNENKLRLGLESGSFYLLLDGFDEVPLEKREKIRDEIILLSEKYQQCPIIITSRPSRDFISWSGFREININKFDKQKIIEYIKKIPFDEEKKSDFITQVIEISYDPGQKISFYTQNKDFLSNPLLASMMLLVYDKRNKFPKNKYAFYSKCYDTLSEEHDSLKGSYKRELFSPLNIEEISSIFMYFCVLSYKNSIFSFQKENCLSYIQKSVDMFSKSTTEKLIDRTLVLKDFCESLSILQEDGSHYEFIHRSFQEYFYAKFSVVNSNIKMKRIVDSILFNSEYNNILSLIDSVNHELYEKEFILKIIDYLVEKIETVKNKKDYVAIFFDEIRGYYGVFDLYISEHSHDYRHYFSLECSNSLETRELSRVYVNILMDHIDKYYSNILHKYKEKMYKCMWDISNFNFDITNNGSKYVNFIPEEQLEKSKSYLYCETIYDLIKETRTRIEEINRKIDDSWENEFSLFP</sequence>
<reference evidence="2 3" key="1">
    <citation type="submission" date="2014-06" db="EMBL/GenBank/DDBJ databases">
        <authorList>
            <person name="Ju J."/>
            <person name="Zhang J."/>
        </authorList>
    </citation>
    <scope>NUCLEOTIDE SEQUENCE [LARGE SCALE GENOMIC DNA]</scope>
    <source>
        <strain evidence="2 3">DsW_47</strain>
    </source>
</reference>
<dbReference type="PANTHER" id="PTHR46312:SF2">
    <property type="entry name" value="NUCLEOTIDE-BINDING OLIGOMERIZATION DOMAIN-CONTAINING PROTEIN 2-LIKE"/>
    <property type="match status" value="1"/>
</dbReference>
<dbReference type="EMBL" id="JOMQ01000033">
    <property type="protein sequence ID" value="OUJ02148.1"/>
    <property type="molecule type" value="Genomic_DNA"/>
</dbReference>
<dbReference type="InterPro" id="IPR027417">
    <property type="entry name" value="P-loop_NTPase"/>
</dbReference>
<evidence type="ECO:0000259" key="1">
    <source>
        <dbReference type="PROSITE" id="PS50837"/>
    </source>
</evidence>
<comment type="caution">
    <text evidence="2">The sequence shown here is derived from an EMBL/GenBank/DDBJ whole genome shotgun (WGS) entry which is preliminary data.</text>
</comment>
<accession>A0A1Z5YUD5</accession>
<dbReference type="Gene3D" id="3.40.50.300">
    <property type="entry name" value="P-loop containing nucleotide triphosphate hydrolases"/>
    <property type="match status" value="1"/>
</dbReference>
<dbReference type="SUPFAM" id="SSF52540">
    <property type="entry name" value="P-loop containing nucleoside triphosphate hydrolases"/>
    <property type="match status" value="1"/>
</dbReference>
<evidence type="ECO:0000313" key="2">
    <source>
        <dbReference type="EMBL" id="OUJ02148.1"/>
    </source>
</evidence>
<protein>
    <recommendedName>
        <fullName evidence="1">NACHT domain-containing protein</fullName>
    </recommendedName>
</protein>
<dbReference type="InterPro" id="IPR007111">
    <property type="entry name" value="NACHT_NTPase"/>
</dbReference>